<dbReference type="RefSeq" id="WP_118914779.1">
    <property type="nucleotide sequence ID" value="NZ_CBCRVH010000021.1"/>
</dbReference>
<dbReference type="SUPFAM" id="SSF50475">
    <property type="entry name" value="FMN-binding split barrel"/>
    <property type="match status" value="1"/>
</dbReference>
<comment type="similarity">
    <text evidence="3">Belongs to the flavoredoxin family.</text>
</comment>
<dbReference type="AlphaFoldDB" id="A0A417Z215"/>
<dbReference type="PANTHER" id="PTHR43567:SF1">
    <property type="entry name" value="FLAVOREDOXIN"/>
    <property type="match status" value="1"/>
</dbReference>
<dbReference type="PANTHER" id="PTHR43567">
    <property type="entry name" value="FLAVOREDOXIN-RELATED-RELATED"/>
    <property type="match status" value="1"/>
</dbReference>
<dbReference type="Proteomes" id="UP000285376">
    <property type="component" value="Unassembled WGS sequence"/>
</dbReference>
<gene>
    <name evidence="6" type="ORF">D1832_13520</name>
</gene>
<proteinExistence type="inferred from homology"/>
<accession>A0A417Z215</accession>
<keyword evidence="2" id="KW-0285">Flavoprotein</keyword>
<dbReference type="Gene3D" id="2.30.110.10">
    <property type="entry name" value="Electron Transport, Fmn-binding Protein, Chain A"/>
    <property type="match status" value="1"/>
</dbReference>
<dbReference type="GO" id="GO:0010181">
    <property type="term" value="F:FMN binding"/>
    <property type="evidence" value="ECO:0007669"/>
    <property type="project" value="InterPro"/>
</dbReference>
<evidence type="ECO:0000259" key="5">
    <source>
        <dbReference type="Pfam" id="PF01613"/>
    </source>
</evidence>
<evidence type="ECO:0000256" key="2">
    <source>
        <dbReference type="ARBA" id="ARBA00022630"/>
    </source>
</evidence>
<dbReference type="GO" id="GO:0016646">
    <property type="term" value="F:oxidoreductase activity, acting on the CH-NH group of donors, NAD or NADP as acceptor"/>
    <property type="evidence" value="ECO:0007669"/>
    <property type="project" value="UniProtKB-ARBA"/>
</dbReference>
<dbReference type="InterPro" id="IPR012349">
    <property type="entry name" value="Split_barrel_FMN-bd"/>
</dbReference>
<evidence type="ECO:0000256" key="3">
    <source>
        <dbReference type="ARBA" id="ARBA00038054"/>
    </source>
</evidence>
<comment type="cofactor">
    <cofactor evidence="1">
        <name>FMN</name>
        <dbReference type="ChEBI" id="CHEBI:58210"/>
    </cofactor>
</comment>
<feature type="domain" description="Flavin reductase like" evidence="5">
    <location>
        <begin position="15"/>
        <end position="187"/>
    </location>
</feature>
<name>A0A417Z215_9MICO</name>
<dbReference type="EMBL" id="QWLM01000020">
    <property type="protein sequence ID" value="RHW44091.1"/>
    <property type="molecule type" value="Genomic_DNA"/>
</dbReference>
<evidence type="ECO:0000313" key="7">
    <source>
        <dbReference type="Proteomes" id="UP000285376"/>
    </source>
</evidence>
<protein>
    <submittedName>
        <fullName evidence="6">Flavin reductase family protein</fullName>
    </submittedName>
</protein>
<evidence type="ECO:0000313" key="6">
    <source>
        <dbReference type="EMBL" id="RHW44091.1"/>
    </source>
</evidence>
<sequence>MSEHTTVTVTPPVHYFGSAVALVTTMNVDGTSNITPISSTWSLGDHYVLGIANGNHGAANLTRTEECVINFADTSLVERVERLAPTTGAAPVPEQKRQRYRSELDKWHLAGFTPEPSTRVAPPRVAACPVQNEASLERALPLDETFAAYDVRVRAVHVHRALEVPGTNHVDIREWKPLYYTFRRYHGQGEHLSRTFKAPPRAAADQVHPRCGSAAFPLRETAPPSSGESVSRAAPARRAPR</sequence>
<organism evidence="6 7">
    <name type="scientific">Dermacoccus abyssi</name>
    <dbReference type="NCBI Taxonomy" id="322596"/>
    <lineage>
        <taxon>Bacteria</taxon>
        <taxon>Bacillati</taxon>
        <taxon>Actinomycetota</taxon>
        <taxon>Actinomycetes</taxon>
        <taxon>Micrococcales</taxon>
        <taxon>Dermacoccaceae</taxon>
        <taxon>Dermacoccus</taxon>
    </lineage>
</organism>
<feature type="compositionally biased region" description="Low complexity" evidence="4">
    <location>
        <begin position="232"/>
        <end position="241"/>
    </location>
</feature>
<feature type="region of interest" description="Disordered" evidence="4">
    <location>
        <begin position="205"/>
        <end position="241"/>
    </location>
</feature>
<comment type="caution">
    <text evidence="6">The sequence shown here is derived from an EMBL/GenBank/DDBJ whole genome shotgun (WGS) entry which is preliminary data.</text>
</comment>
<dbReference type="InterPro" id="IPR002563">
    <property type="entry name" value="Flavin_Rdtase-like_dom"/>
</dbReference>
<evidence type="ECO:0000256" key="1">
    <source>
        <dbReference type="ARBA" id="ARBA00001917"/>
    </source>
</evidence>
<dbReference type="Pfam" id="PF01613">
    <property type="entry name" value="Flavin_Reduct"/>
    <property type="match status" value="1"/>
</dbReference>
<dbReference type="InterPro" id="IPR052174">
    <property type="entry name" value="Flavoredoxin"/>
</dbReference>
<reference evidence="6 7" key="1">
    <citation type="submission" date="2018-08" db="EMBL/GenBank/DDBJ databases">
        <title>Whole genome sequence analysis of Dermacoccus abyssi bacteria isolated from Deep Mariana trench Micromonospora spp reveals genes involved in the environmental adaptation and production of secondary metabolites.</title>
        <authorList>
            <person name="Abdel-Mageed W.M."/>
            <person name="Lehri B."/>
            <person name="Nouioui I."/>
            <person name="Goodfellow I."/>
            <person name="Jaspars M."/>
            <person name="Karlyshev A."/>
        </authorList>
    </citation>
    <scope>NUCLEOTIDE SEQUENCE [LARGE SCALE GENOMIC DNA]</scope>
    <source>
        <strain evidence="6 7">MT1.1</strain>
    </source>
</reference>
<evidence type="ECO:0000256" key="4">
    <source>
        <dbReference type="SAM" id="MobiDB-lite"/>
    </source>
</evidence>